<dbReference type="EMBL" id="BLAY01000366">
    <property type="protein sequence ID" value="GET44470.1"/>
    <property type="molecule type" value="Genomic_DNA"/>
</dbReference>
<accession>A0AAV3XU02</accession>
<name>A0AAV3XU02_9CYAN</name>
<sequence length="90" mass="10138">MAEEFLRDSGGSVRPNSDAGEDDREVVQMFIVSSLEGVTETIHTLYATEFAEVSEWSPPQPTGKPGKVVTILTRYRKRRPIKLNMRKSGR</sequence>
<protein>
    <submittedName>
        <fullName evidence="2">Uncharacterized protein</fullName>
    </submittedName>
</protein>
<dbReference type="AlphaFoldDB" id="A0AAV3XU02"/>
<organism evidence="2 3">
    <name type="scientific">Microseira wollei NIES-4236</name>
    <dbReference type="NCBI Taxonomy" id="2530354"/>
    <lineage>
        <taxon>Bacteria</taxon>
        <taxon>Bacillati</taxon>
        <taxon>Cyanobacteriota</taxon>
        <taxon>Cyanophyceae</taxon>
        <taxon>Oscillatoriophycideae</taxon>
        <taxon>Aerosakkonematales</taxon>
        <taxon>Aerosakkonemataceae</taxon>
        <taxon>Microseira</taxon>
    </lineage>
</organism>
<keyword evidence="3" id="KW-1185">Reference proteome</keyword>
<gene>
    <name evidence="2" type="ORF">MiSe_92990</name>
</gene>
<proteinExistence type="predicted"/>
<feature type="region of interest" description="Disordered" evidence="1">
    <location>
        <begin position="1"/>
        <end position="24"/>
    </location>
</feature>
<evidence type="ECO:0000256" key="1">
    <source>
        <dbReference type="SAM" id="MobiDB-lite"/>
    </source>
</evidence>
<comment type="caution">
    <text evidence="2">The sequence shown here is derived from an EMBL/GenBank/DDBJ whole genome shotgun (WGS) entry which is preliminary data.</text>
</comment>
<dbReference type="Proteomes" id="UP001050975">
    <property type="component" value="Unassembled WGS sequence"/>
</dbReference>
<dbReference type="RefSeq" id="WP_226594523.1">
    <property type="nucleotide sequence ID" value="NZ_BLAY01000366.1"/>
</dbReference>
<evidence type="ECO:0000313" key="2">
    <source>
        <dbReference type="EMBL" id="GET44470.1"/>
    </source>
</evidence>
<reference evidence="2" key="1">
    <citation type="submission" date="2019-10" db="EMBL/GenBank/DDBJ databases">
        <title>Draft genome sequece of Microseira wollei NIES-4236.</title>
        <authorList>
            <person name="Yamaguchi H."/>
            <person name="Suzuki S."/>
            <person name="Kawachi M."/>
        </authorList>
    </citation>
    <scope>NUCLEOTIDE SEQUENCE</scope>
    <source>
        <strain evidence="2">NIES-4236</strain>
    </source>
</reference>
<evidence type="ECO:0000313" key="3">
    <source>
        <dbReference type="Proteomes" id="UP001050975"/>
    </source>
</evidence>